<proteinExistence type="predicted"/>
<dbReference type="AlphaFoldDB" id="A0A4R7P542"/>
<feature type="chain" id="PRO_5030099547" evidence="1">
    <location>
        <begin position="21"/>
        <end position="369"/>
    </location>
</feature>
<dbReference type="Pfam" id="PF13692">
    <property type="entry name" value="Glyco_trans_1_4"/>
    <property type="match status" value="1"/>
</dbReference>
<evidence type="ECO:0000313" key="3">
    <source>
        <dbReference type="Proteomes" id="UP000295341"/>
    </source>
</evidence>
<dbReference type="GO" id="GO:0016757">
    <property type="term" value="F:glycosyltransferase activity"/>
    <property type="evidence" value="ECO:0007669"/>
    <property type="project" value="TreeGrafter"/>
</dbReference>
<reference evidence="2 3" key="1">
    <citation type="submission" date="2019-03" db="EMBL/GenBank/DDBJ databases">
        <title>Genomic Encyclopedia of Type Strains, Phase IV (KMG-IV): sequencing the most valuable type-strain genomes for metagenomic binning, comparative biology and taxonomic classification.</title>
        <authorList>
            <person name="Goeker M."/>
        </authorList>
    </citation>
    <scope>NUCLEOTIDE SEQUENCE [LARGE SCALE GENOMIC DNA]</scope>
    <source>
        <strain evidence="2 3">DSM 26377</strain>
    </source>
</reference>
<gene>
    <name evidence="2" type="ORF">DFR24_3305</name>
</gene>
<dbReference type="PANTHER" id="PTHR12526:SF600">
    <property type="entry name" value="GLYCOSYL TRANSFERASE GROUP 1"/>
    <property type="match status" value="1"/>
</dbReference>
<name>A0A4R7P542_9GAMM</name>
<dbReference type="CDD" id="cd03801">
    <property type="entry name" value="GT4_PimA-like"/>
    <property type="match status" value="1"/>
</dbReference>
<comment type="caution">
    <text evidence="2">The sequence shown here is derived from an EMBL/GenBank/DDBJ whole genome shotgun (WGS) entry which is preliminary data.</text>
</comment>
<dbReference type="PANTHER" id="PTHR12526">
    <property type="entry name" value="GLYCOSYLTRANSFERASE"/>
    <property type="match status" value="1"/>
</dbReference>
<keyword evidence="2" id="KW-0808">Transferase</keyword>
<evidence type="ECO:0000313" key="2">
    <source>
        <dbReference type="EMBL" id="TDU28924.1"/>
    </source>
</evidence>
<dbReference type="Proteomes" id="UP000295341">
    <property type="component" value="Unassembled WGS sequence"/>
</dbReference>
<protein>
    <submittedName>
        <fullName evidence="2">Glycosyltransferase involved in cell wall biosynthesis</fullName>
    </submittedName>
</protein>
<organism evidence="2 3">
    <name type="scientific">Panacagrimonas perspica</name>
    <dbReference type="NCBI Taxonomy" id="381431"/>
    <lineage>
        <taxon>Bacteria</taxon>
        <taxon>Pseudomonadati</taxon>
        <taxon>Pseudomonadota</taxon>
        <taxon>Gammaproteobacteria</taxon>
        <taxon>Nevskiales</taxon>
        <taxon>Nevskiaceae</taxon>
        <taxon>Panacagrimonas</taxon>
    </lineage>
</organism>
<dbReference type="EMBL" id="SOBT01000009">
    <property type="protein sequence ID" value="TDU28924.1"/>
    <property type="molecule type" value="Genomic_DNA"/>
</dbReference>
<keyword evidence="1" id="KW-0732">Signal</keyword>
<accession>A0A4R7P542</accession>
<keyword evidence="3" id="KW-1185">Reference proteome</keyword>
<dbReference type="Gene3D" id="3.40.50.2000">
    <property type="entry name" value="Glycogen Phosphorylase B"/>
    <property type="match status" value="2"/>
</dbReference>
<dbReference type="SUPFAM" id="SSF53756">
    <property type="entry name" value="UDP-Glycosyltransferase/glycogen phosphorylase"/>
    <property type="match status" value="1"/>
</dbReference>
<evidence type="ECO:0000256" key="1">
    <source>
        <dbReference type="SAM" id="SignalP"/>
    </source>
</evidence>
<feature type="signal peptide" evidence="1">
    <location>
        <begin position="1"/>
        <end position="20"/>
    </location>
</feature>
<sequence length="369" mass="40241">MKPKLIYVSNATLPSAAANAVHVALMCDAFAGLGCDVTLRAERGDGGSVAAHYALRHPYRVSYETRVTHYLWKTARRALAGLVSRDGETLYFGRRLATLSRLAHWGYPTGLELHHPPRTPTQVAALSAFVASPGCLGLVVISEQLRAEILRREPSLDPSRVLVAHDGTRADCIHAPRQHDRTVPRAVYCGSFHAGKGLETLLPAAAQVPDVQFDVIGGEPAQISALKAQAPANLHFLGRMSHEECQRRLPEYDLALAPYGSVVRGVKTPAHESLAAWMSPLKLFEYMGAGLPIVTTDLPVLREILQDGETALMPPPDDPTAFAQAVSRLAHDAPLRTRLAQSAQQRLRGYTWDNRAARILDFLGEAQRP</sequence>
<dbReference type="RefSeq" id="WP_162851256.1">
    <property type="nucleotide sequence ID" value="NZ_MWIN01000018.1"/>
</dbReference>